<evidence type="ECO:0000259" key="7">
    <source>
        <dbReference type="PROSITE" id="PS50804"/>
    </source>
</evidence>
<evidence type="ECO:0000256" key="4">
    <source>
        <dbReference type="ARBA" id="ARBA00022833"/>
    </source>
</evidence>
<dbReference type="CDD" id="cd07936">
    <property type="entry name" value="SCAN"/>
    <property type="match status" value="1"/>
</dbReference>
<name>A0A8C2LAZ8_CRIGR</name>
<accession>A0A8C2LAZ8</accession>
<proteinExistence type="predicted"/>
<evidence type="ECO:0000256" key="1">
    <source>
        <dbReference type="ARBA" id="ARBA00022723"/>
    </source>
</evidence>
<dbReference type="GO" id="GO:0008270">
    <property type="term" value="F:zinc ion binding"/>
    <property type="evidence" value="ECO:0007669"/>
    <property type="project" value="UniProtKB-KW"/>
</dbReference>
<reference evidence="8" key="1">
    <citation type="submission" date="2025-08" db="UniProtKB">
        <authorList>
            <consortium name="Ensembl"/>
        </authorList>
    </citation>
    <scope>IDENTIFICATION</scope>
</reference>
<dbReference type="Ensembl" id="ENSCGRT00001000379.1">
    <property type="protein sequence ID" value="ENSCGRP00001000355.1"/>
    <property type="gene ID" value="ENSCGRG00001000297.1"/>
</dbReference>
<keyword evidence="2" id="KW-0677">Repeat</keyword>
<sequence>MFREATALACHVPKGQNGLSFVKVEENVRRQDFSLQGNLQSQEVSRQQFRQFGYSDFTGPREALNQLQKLCQQWLRPEERSKEQILELLVLEQFVAILPTELQAWVQEHRPGNGEEAVTLLEELEREFDESKQEGVFPVYPQSQCWYLLL</sequence>
<dbReference type="InterPro" id="IPR050916">
    <property type="entry name" value="SCAN-C2H2_zinc_finger"/>
</dbReference>
<evidence type="ECO:0000256" key="6">
    <source>
        <dbReference type="PROSITE-ProRule" id="PRU00187"/>
    </source>
</evidence>
<dbReference type="InterPro" id="IPR003309">
    <property type="entry name" value="SCAN_dom"/>
</dbReference>
<dbReference type="AlphaFoldDB" id="A0A8C2LAZ8"/>
<evidence type="ECO:0000313" key="9">
    <source>
        <dbReference type="Proteomes" id="UP000694386"/>
    </source>
</evidence>
<comment type="subcellular location">
    <subcellularLocation>
        <location evidence="6">Nucleus</location>
    </subcellularLocation>
</comment>
<dbReference type="OMA" id="EHRPGNG"/>
<reference evidence="8" key="2">
    <citation type="submission" date="2025-09" db="UniProtKB">
        <authorList>
            <consortium name="Ensembl"/>
        </authorList>
    </citation>
    <scope>IDENTIFICATION</scope>
</reference>
<keyword evidence="3" id="KW-0863">Zinc-finger</keyword>
<dbReference type="PANTHER" id="PTHR45935">
    <property type="entry name" value="PROTEIN ZBED8-RELATED"/>
    <property type="match status" value="1"/>
</dbReference>
<dbReference type="FunFam" id="1.10.4020.10:FF:000001">
    <property type="entry name" value="zinc finger protein 263 isoform X1"/>
    <property type="match status" value="1"/>
</dbReference>
<dbReference type="SMART" id="SM00431">
    <property type="entry name" value="SCAN"/>
    <property type="match status" value="1"/>
</dbReference>
<evidence type="ECO:0000313" key="8">
    <source>
        <dbReference type="Ensembl" id="ENSCGRP00001000355.1"/>
    </source>
</evidence>
<keyword evidence="5 6" id="KW-0539">Nucleus</keyword>
<protein>
    <recommendedName>
        <fullName evidence="7">SCAN box domain-containing protein</fullName>
    </recommendedName>
</protein>
<feature type="domain" description="SCAN box" evidence="7">
    <location>
        <begin position="46"/>
        <end position="128"/>
    </location>
</feature>
<keyword evidence="4" id="KW-0862">Zinc</keyword>
<dbReference type="InterPro" id="IPR038269">
    <property type="entry name" value="SCAN_sf"/>
</dbReference>
<evidence type="ECO:0000256" key="2">
    <source>
        <dbReference type="ARBA" id="ARBA00022737"/>
    </source>
</evidence>
<organism evidence="8 9">
    <name type="scientific">Cricetulus griseus</name>
    <name type="common">Chinese hamster</name>
    <name type="synonym">Cricetulus barabensis griseus</name>
    <dbReference type="NCBI Taxonomy" id="10029"/>
    <lineage>
        <taxon>Eukaryota</taxon>
        <taxon>Metazoa</taxon>
        <taxon>Chordata</taxon>
        <taxon>Craniata</taxon>
        <taxon>Vertebrata</taxon>
        <taxon>Euteleostomi</taxon>
        <taxon>Mammalia</taxon>
        <taxon>Eutheria</taxon>
        <taxon>Euarchontoglires</taxon>
        <taxon>Glires</taxon>
        <taxon>Rodentia</taxon>
        <taxon>Myomorpha</taxon>
        <taxon>Muroidea</taxon>
        <taxon>Cricetidae</taxon>
        <taxon>Cricetinae</taxon>
        <taxon>Cricetulus</taxon>
    </lineage>
</organism>
<evidence type="ECO:0000256" key="5">
    <source>
        <dbReference type="ARBA" id="ARBA00023242"/>
    </source>
</evidence>
<dbReference type="Gene3D" id="1.10.4020.10">
    <property type="entry name" value="DNA breaking-rejoining enzymes"/>
    <property type="match status" value="1"/>
</dbReference>
<dbReference type="GO" id="GO:0005634">
    <property type="term" value="C:nucleus"/>
    <property type="evidence" value="ECO:0007669"/>
    <property type="project" value="UniProtKB-SubCell"/>
</dbReference>
<dbReference type="Proteomes" id="UP000694386">
    <property type="component" value="Unplaced"/>
</dbReference>
<evidence type="ECO:0000256" key="3">
    <source>
        <dbReference type="ARBA" id="ARBA00022771"/>
    </source>
</evidence>
<dbReference type="SUPFAM" id="SSF47353">
    <property type="entry name" value="Retrovirus capsid dimerization domain-like"/>
    <property type="match status" value="1"/>
</dbReference>
<dbReference type="PROSITE" id="PS50804">
    <property type="entry name" value="SCAN_BOX"/>
    <property type="match status" value="1"/>
</dbReference>
<keyword evidence="1" id="KW-0479">Metal-binding</keyword>
<dbReference type="PANTHER" id="PTHR45935:SF29">
    <property type="entry name" value="SCAN BOX DOMAIN-CONTAINING PROTEIN"/>
    <property type="match status" value="1"/>
</dbReference>
<dbReference type="Pfam" id="PF02023">
    <property type="entry name" value="SCAN"/>
    <property type="match status" value="1"/>
</dbReference>